<dbReference type="CDD" id="cd02440">
    <property type="entry name" value="AdoMet_MTases"/>
    <property type="match status" value="1"/>
</dbReference>
<sequence>MTGPALRQPADTHALGEAAEGLFAQLSQALQQGLQQQPDKPEETPANTLRALWHLAAGRPLSAQAAAAAALPPLTAPQRERLHALVGERLAGRPLAHLTGRQHFMAMELLAGPEALIPRRETELLGRTACALLGELVHSRAAPVAIDVCTGSGNLALALAGTAAAARVYGADLSPEALDLARRNADHLGLSSRIDWRCCDLLDGFDPELLGEVDLLVCNPPYISSGRLAAMPGEIAGHEPRLAFDGGPLGIALLNRLVREAPRFLRAGGWLAVEVGLGQGRAMQQRLEAQRRFRPVRPVQDEAGETRVLAAQLA</sequence>
<dbReference type="Pfam" id="PF13649">
    <property type="entry name" value="Methyltransf_25"/>
    <property type="match status" value="1"/>
</dbReference>
<dbReference type="EMBL" id="CP011371">
    <property type="protein sequence ID" value="AKJ31122.1"/>
    <property type="molecule type" value="Genomic_DNA"/>
</dbReference>
<dbReference type="InterPro" id="IPR029063">
    <property type="entry name" value="SAM-dependent_MTases_sf"/>
</dbReference>
<keyword evidence="6" id="KW-1185">Reference proteome</keyword>
<evidence type="ECO:0000313" key="6">
    <source>
        <dbReference type="Proteomes" id="UP000035352"/>
    </source>
</evidence>
<dbReference type="GO" id="GO:0008276">
    <property type="term" value="F:protein methyltransferase activity"/>
    <property type="evidence" value="ECO:0007669"/>
    <property type="project" value="InterPro"/>
</dbReference>
<dbReference type="PANTHER" id="PTHR18895:SF74">
    <property type="entry name" value="MTRF1L RELEASE FACTOR GLUTAMINE METHYLTRANSFERASE"/>
    <property type="match status" value="1"/>
</dbReference>
<keyword evidence="2 5" id="KW-0808">Transferase</keyword>
<dbReference type="GO" id="GO:0003676">
    <property type="term" value="F:nucleic acid binding"/>
    <property type="evidence" value="ECO:0007669"/>
    <property type="project" value="InterPro"/>
</dbReference>
<evidence type="ECO:0000259" key="4">
    <source>
        <dbReference type="Pfam" id="PF13649"/>
    </source>
</evidence>
<dbReference type="RefSeq" id="WP_047196323.1">
    <property type="nucleotide sequence ID" value="NZ_CP011371.1"/>
</dbReference>
<dbReference type="InterPro" id="IPR050320">
    <property type="entry name" value="N5-glutamine_MTase"/>
</dbReference>
<evidence type="ECO:0000256" key="1">
    <source>
        <dbReference type="ARBA" id="ARBA00022603"/>
    </source>
</evidence>
<dbReference type="InterPro" id="IPR041698">
    <property type="entry name" value="Methyltransf_25"/>
</dbReference>
<dbReference type="STRING" id="413882.AAW51_4431"/>
<dbReference type="OrthoDB" id="9800643at2"/>
<keyword evidence="1 5" id="KW-0489">Methyltransferase</keyword>
<dbReference type="SUPFAM" id="SSF53335">
    <property type="entry name" value="S-adenosyl-L-methionine-dependent methyltransferases"/>
    <property type="match status" value="1"/>
</dbReference>
<name>A0A0G3BNZ1_9BURK</name>
<keyword evidence="3" id="KW-0949">S-adenosyl-L-methionine</keyword>
<protein>
    <submittedName>
        <fullName evidence="5">Release factor glutamine methyltransferase</fullName>
    </submittedName>
</protein>
<dbReference type="PANTHER" id="PTHR18895">
    <property type="entry name" value="HEMK METHYLTRANSFERASE"/>
    <property type="match status" value="1"/>
</dbReference>
<dbReference type="InterPro" id="IPR004556">
    <property type="entry name" value="HemK-like"/>
</dbReference>
<proteinExistence type="predicted"/>
<reference evidence="5 6" key="1">
    <citation type="submission" date="2015-05" db="EMBL/GenBank/DDBJ databases">
        <authorList>
            <person name="Tang B."/>
            <person name="Yu Y."/>
        </authorList>
    </citation>
    <scope>NUCLEOTIDE SEQUENCE [LARGE SCALE GENOMIC DNA]</scope>
    <source>
        <strain evidence="5 6">DSM 7029</strain>
    </source>
</reference>
<dbReference type="Proteomes" id="UP000035352">
    <property type="component" value="Chromosome"/>
</dbReference>
<evidence type="ECO:0000313" key="5">
    <source>
        <dbReference type="EMBL" id="AKJ31122.1"/>
    </source>
</evidence>
<dbReference type="GO" id="GO:0032259">
    <property type="term" value="P:methylation"/>
    <property type="evidence" value="ECO:0007669"/>
    <property type="project" value="UniProtKB-KW"/>
</dbReference>
<accession>A0A0G3BNZ1</accession>
<evidence type="ECO:0000256" key="2">
    <source>
        <dbReference type="ARBA" id="ARBA00022679"/>
    </source>
</evidence>
<dbReference type="KEGG" id="pbh:AAW51_4431"/>
<organism evidence="5 6">
    <name type="scientific">Caldimonas brevitalea</name>
    <dbReference type="NCBI Taxonomy" id="413882"/>
    <lineage>
        <taxon>Bacteria</taxon>
        <taxon>Pseudomonadati</taxon>
        <taxon>Pseudomonadota</taxon>
        <taxon>Betaproteobacteria</taxon>
        <taxon>Burkholderiales</taxon>
        <taxon>Sphaerotilaceae</taxon>
        <taxon>Caldimonas</taxon>
    </lineage>
</organism>
<gene>
    <name evidence="5" type="primary">hemK</name>
    <name evidence="5" type="ORF">AAW51_4431</name>
</gene>
<dbReference type="NCBIfam" id="TIGR00536">
    <property type="entry name" value="hemK_fam"/>
    <property type="match status" value="1"/>
</dbReference>
<dbReference type="InterPro" id="IPR002052">
    <property type="entry name" value="DNA_methylase_N6_adenine_CS"/>
</dbReference>
<dbReference type="AlphaFoldDB" id="A0A0G3BNZ1"/>
<dbReference type="PROSITE" id="PS00092">
    <property type="entry name" value="N6_MTASE"/>
    <property type="match status" value="1"/>
</dbReference>
<dbReference type="Gene3D" id="3.40.50.150">
    <property type="entry name" value="Vaccinia Virus protein VP39"/>
    <property type="match status" value="1"/>
</dbReference>
<dbReference type="Gene3D" id="1.10.8.10">
    <property type="entry name" value="DNA helicase RuvA subunit, C-terminal domain"/>
    <property type="match status" value="1"/>
</dbReference>
<feature type="domain" description="Methyltransferase" evidence="4">
    <location>
        <begin position="146"/>
        <end position="219"/>
    </location>
</feature>
<evidence type="ECO:0000256" key="3">
    <source>
        <dbReference type="ARBA" id="ARBA00022691"/>
    </source>
</evidence>